<gene>
    <name evidence="2" type="ORF">MHBO_001099</name>
</gene>
<dbReference type="EMBL" id="JBDODL010000236">
    <property type="protein sequence ID" value="MES1919240.1"/>
    <property type="molecule type" value="Genomic_DNA"/>
</dbReference>
<keyword evidence="1" id="KW-1133">Transmembrane helix</keyword>
<keyword evidence="1" id="KW-0472">Membrane</keyword>
<name>A0ABV2AHU5_9EUKA</name>
<reference evidence="2 3" key="1">
    <citation type="journal article" date="2024" name="BMC Biol.">
        <title>Comparative genomics of Ascetosporea gives new insight into the evolutionary basis for animal parasitism in Rhizaria.</title>
        <authorList>
            <person name="Hiltunen Thoren M."/>
            <person name="Onut-Brannstrom I."/>
            <person name="Alfjorden A."/>
            <person name="Peckova H."/>
            <person name="Swords F."/>
            <person name="Hooper C."/>
            <person name="Holzer A.S."/>
            <person name="Bass D."/>
            <person name="Burki F."/>
        </authorList>
    </citation>
    <scope>NUCLEOTIDE SEQUENCE [LARGE SCALE GENOMIC DNA]</scope>
    <source>
        <strain evidence="2">20-A016</strain>
    </source>
</reference>
<accession>A0ABV2AHU5</accession>
<feature type="transmembrane region" description="Helical" evidence="1">
    <location>
        <begin position="150"/>
        <end position="173"/>
    </location>
</feature>
<evidence type="ECO:0000313" key="2">
    <source>
        <dbReference type="EMBL" id="MES1919240.1"/>
    </source>
</evidence>
<organism evidence="2 3">
    <name type="scientific">Bonamia ostreae</name>
    <dbReference type="NCBI Taxonomy" id="126728"/>
    <lineage>
        <taxon>Eukaryota</taxon>
        <taxon>Sar</taxon>
        <taxon>Rhizaria</taxon>
        <taxon>Endomyxa</taxon>
        <taxon>Ascetosporea</taxon>
        <taxon>Haplosporida</taxon>
        <taxon>Bonamia</taxon>
    </lineage>
</organism>
<dbReference type="Proteomes" id="UP001439008">
    <property type="component" value="Unassembled WGS sequence"/>
</dbReference>
<proteinExistence type="predicted"/>
<keyword evidence="3" id="KW-1185">Reference proteome</keyword>
<keyword evidence="1" id="KW-0812">Transmembrane</keyword>
<evidence type="ECO:0000313" key="3">
    <source>
        <dbReference type="Proteomes" id="UP001439008"/>
    </source>
</evidence>
<comment type="caution">
    <text evidence="2">The sequence shown here is derived from an EMBL/GenBank/DDBJ whole genome shotgun (WGS) entry which is preliminary data.</text>
</comment>
<protein>
    <submittedName>
        <fullName evidence="2">Uncharacterized protein</fullName>
    </submittedName>
</protein>
<evidence type="ECO:0000256" key="1">
    <source>
        <dbReference type="SAM" id="Phobius"/>
    </source>
</evidence>
<sequence length="179" mass="20604">MYKRRLCSDSDLKSYVENGRFGCTNSWAYFNDFKAVLGTTIFSKENNCFTDLNYFGVIPTTLIDNPISENTYLCKNLEGEYDGNDRFYTKIVKGMDEITKVRSLRLKRDMFVKFGQSKNLVKSKKTLVPKIGIFVVILLGNETVRFNCNFVISFSLLLYKLVIIVTSNIYYLYSISGVT</sequence>